<protein>
    <recommendedName>
        <fullName evidence="4">TFIIB-type domain-containing protein</fullName>
    </recommendedName>
</protein>
<dbReference type="InterPro" id="IPR054688">
    <property type="entry name" value="CD1247_N"/>
</dbReference>
<organism evidence="2 3">
    <name type="scientific">Feifania hominis</name>
    <dbReference type="NCBI Taxonomy" id="2763660"/>
    <lineage>
        <taxon>Bacteria</taxon>
        <taxon>Bacillati</taxon>
        <taxon>Bacillota</taxon>
        <taxon>Clostridia</taxon>
        <taxon>Eubacteriales</taxon>
        <taxon>Feifaniaceae</taxon>
        <taxon>Feifania</taxon>
    </lineage>
</organism>
<evidence type="ECO:0000256" key="1">
    <source>
        <dbReference type="SAM" id="Coils"/>
    </source>
</evidence>
<keyword evidence="1" id="KW-0175">Coiled coil</keyword>
<dbReference type="Proteomes" id="UP000620366">
    <property type="component" value="Unassembled WGS sequence"/>
</dbReference>
<dbReference type="EMBL" id="JACRSP010000001">
    <property type="protein sequence ID" value="MBC8535694.1"/>
    <property type="molecule type" value="Genomic_DNA"/>
</dbReference>
<keyword evidence="3" id="KW-1185">Reference proteome</keyword>
<dbReference type="RefSeq" id="WP_249299423.1">
    <property type="nucleotide sequence ID" value="NZ_JACRSP010000001.1"/>
</dbReference>
<sequence>MTLTEKVSYLKGLMDGLDIDTTKKEGKLLKAIVDILDDAALTVSDLEDEMAQVSGQVDEIDEDLAALEEDFYELDDEEDEDFDEDDYFEVECPNCGQEIYFDEDIALDGQVECPECGEVFDFEIEDEEDDCCCGDEACECGCDHEHEQE</sequence>
<feature type="coiled-coil region" evidence="1">
    <location>
        <begin position="36"/>
        <end position="77"/>
    </location>
</feature>
<dbReference type="Gene3D" id="2.20.28.30">
    <property type="entry name" value="RNA polymerase ii, chain L"/>
    <property type="match status" value="1"/>
</dbReference>
<proteinExistence type="predicted"/>
<dbReference type="NCBIfam" id="NF045650">
    <property type="entry name" value="CD1247_Nterm"/>
    <property type="match status" value="1"/>
</dbReference>
<dbReference type="AlphaFoldDB" id="A0A926DE75"/>
<evidence type="ECO:0000313" key="3">
    <source>
        <dbReference type="Proteomes" id="UP000620366"/>
    </source>
</evidence>
<name>A0A926DE75_9FIRM</name>
<gene>
    <name evidence="2" type="ORF">H8695_03185</name>
</gene>
<reference evidence="2" key="1">
    <citation type="submission" date="2020-08" db="EMBL/GenBank/DDBJ databases">
        <title>Genome public.</title>
        <authorList>
            <person name="Liu C."/>
            <person name="Sun Q."/>
        </authorList>
    </citation>
    <scope>NUCLEOTIDE SEQUENCE</scope>
    <source>
        <strain evidence="2">BX7</strain>
    </source>
</reference>
<accession>A0A926DE75</accession>
<comment type="caution">
    <text evidence="2">The sequence shown here is derived from an EMBL/GenBank/DDBJ whole genome shotgun (WGS) entry which is preliminary data.</text>
</comment>
<evidence type="ECO:0000313" key="2">
    <source>
        <dbReference type="EMBL" id="MBC8535694.1"/>
    </source>
</evidence>
<evidence type="ECO:0008006" key="4">
    <source>
        <dbReference type="Google" id="ProtNLM"/>
    </source>
</evidence>